<dbReference type="EMBL" id="CP003588">
    <property type="protein sequence ID" value="AFK72656.1"/>
    <property type="molecule type" value="Genomic_DNA"/>
</dbReference>
<dbReference type="KEGG" id="ppi:YSA_10849"/>
<evidence type="ECO:0000313" key="3">
    <source>
        <dbReference type="EMBL" id="AFK72656.1"/>
    </source>
</evidence>
<evidence type="ECO:0000313" key="4">
    <source>
        <dbReference type="Proteomes" id="UP000005268"/>
    </source>
</evidence>
<dbReference type="AlphaFoldDB" id="I3V4I5"/>
<dbReference type="Pfam" id="PF11740">
    <property type="entry name" value="KfrA_N"/>
    <property type="match status" value="1"/>
</dbReference>
<dbReference type="InterPro" id="IPR021104">
    <property type="entry name" value="KfrA_DNA-bd_N"/>
</dbReference>
<protein>
    <recommendedName>
        <fullName evidence="2">KfrA N-terminal DNA-binding domain-containing protein</fullName>
    </recommendedName>
</protein>
<dbReference type="HOGENOM" id="CLU_852238_0_0_6"/>
<keyword evidence="1" id="KW-0175">Coiled coil</keyword>
<evidence type="ECO:0000256" key="1">
    <source>
        <dbReference type="SAM" id="Coils"/>
    </source>
</evidence>
<feature type="coiled-coil region" evidence="1">
    <location>
        <begin position="251"/>
        <end position="320"/>
    </location>
</feature>
<accession>I3V4I5</accession>
<proteinExistence type="predicted"/>
<gene>
    <name evidence="3" type="ORF">YSA_10849</name>
</gene>
<sequence length="326" mass="37249">MRQIMSSDDSKGGRSNTRILVHAYAQELLAQGVEVRQSVLRDLIFERHAIRASPNLVQDEIRKFWSSAGPVISARLNRPSIPESLCLQLDQVWQHALDSASQALQGERHDLHLTLELADNTRHAVERGKHKVAAILVERDREIKELTTVRERLGEQIEHLDAGVRHWQQKYDALRQEQIIATKVQADEIERIQLLHRAQIEFLQESHLAEVQRLQEQLLQIGVSAASAREDAAKHLERTENHLMMETARVRDEERSKTERLHKELRQANAMLDQLRILKNKAAEDVAELRGRLQGVAEAANILRDENSALRQHNAALQNALTVKPV</sequence>
<name>I3V4I5_PSEPU</name>
<reference evidence="3 4" key="1">
    <citation type="journal article" date="2012" name="J. Bacteriol.">
        <title>Complete Genome Sequence of the Naphthalene-Degrading Pseudomonas putida Strain ND6.</title>
        <authorList>
            <person name="Li S."/>
            <person name="Zhao H."/>
            <person name="Li Y."/>
            <person name="Niu S."/>
            <person name="Cai B."/>
        </authorList>
    </citation>
    <scope>NUCLEOTIDE SEQUENCE [LARGE SCALE GENOMIC DNA]</scope>
    <source>
        <strain evidence="3 4">ND6</strain>
    </source>
</reference>
<feature type="domain" description="KfrA N-terminal DNA-binding" evidence="2">
    <location>
        <begin position="20"/>
        <end position="127"/>
    </location>
</feature>
<organism evidence="3 4">
    <name type="scientific">Pseudomonas putida ND6</name>
    <dbReference type="NCBI Taxonomy" id="231023"/>
    <lineage>
        <taxon>Bacteria</taxon>
        <taxon>Pseudomonadati</taxon>
        <taxon>Pseudomonadota</taxon>
        <taxon>Gammaproteobacteria</taxon>
        <taxon>Pseudomonadales</taxon>
        <taxon>Pseudomonadaceae</taxon>
        <taxon>Pseudomonas</taxon>
    </lineage>
</organism>
<dbReference type="Proteomes" id="UP000005268">
    <property type="component" value="Chromosome"/>
</dbReference>
<evidence type="ECO:0000259" key="2">
    <source>
        <dbReference type="Pfam" id="PF11740"/>
    </source>
</evidence>